<feature type="region of interest" description="Disordered" evidence="2">
    <location>
        <begin position="995"/>
        <end position="1030"/>
    </location>
</feature>
<keyword evidence="1" id="KW-0175">Coiled coil</keyword>
<feature type="compositionally biased region" description="Polar residues" evidence="2">
    <location>
        <begin position="7"/>
        <end position="22"/>
    </location>
</feature>
<dbReference type="Gene3D" id="3.10.10.10">
    <property type="entry name" value="HIV Type 1 Reverse Transcriptase, subunit A, domain 1"/>
    <property type="match status" value="1"/>
</dbReference>
<feature type="compositionally biased region" description="Basic and acidic residues" evidence="2">
    <location>
        <begin position="50"/>
        <end position="61"/>
    </location>
</feature>
<feature type="compositionally biased region" description="Low complexity" evidence="2">
    <location>
        <begin position="188"/>
        <end position="198"/>
    </location>
</feature>
<protein>
    <submittedName>
        <fullName evidence="3">Ribonuclease Y</fullName>
    </submittedName>
</protein>
<feature type="region of interest" description="Disordered" evidence="2">
    <location>
        <begin position="223"/>
        <end position="247"/>
    </location>
</feature>
<gene>
    <name evidence="3" type="ORF">H4Q32_012716</name>
</gene>
<feature type="region of interest" description="Disordered" evidence="2">
    <location>
        <begin position="1569"/>
        <end position="1588"/>
    </location>
</feature>
<evidence type="ECO:0000313" key="3">
    <source>
        <dbReference type="EMBL" id="KAI2655927.1"/>
    </source>
</evidence>
<dbReference type="InterPro" id="IPR043128">
    <property type="entry name" value="Rev_trsase/Diguanyl_cyclase"/>
</dbReference>
<proteinExistence type="predicted"/>
<feature type="coiled-coil region" evidence="1">
    <location>
        <begin position="489"/>
        <end position="525"/>
    </location>
</feature>
<keyword evidence="4" id="KW-1185">Reference proteome</keyword>
<evidence type="ECO:0000256" key="2">
    <source>
        <dbReference type="SAM" id="MobiDB-lite"/>
    </source>
</evidence>
<name>A0ABQ8LZ50_LABRO</name>
<organism evidence="3 4">
    <name type="scientific">Labeo rohita</name>
    <name type="common">Indian major carp</name>
    <name type="synonym">Cyprinus rohita</name>
    <dbReference type="NCBI Taxonomy" id="84645"/>
    <lineage>
        <taxon>Eukaryota</taxon>
        <taxon>Metazoa</taxon>
        <taxon>Chordata</taxon>
        <taxon>Craniata</taxon>
        <taxon>Vertebrata</taxon>
        <taxon>Euteleostomi</taxon>
        <taxon>Actinopterygii</taxon>
        <taxon>Neopterygii</taxon>
        <taxon>Teleostei</taxon>
        <taxon>Ostariophysi</taxon>
        <taxon>Cypriniformes</taxon>
        <taxon>Cyprinidae</taxon>
        <taxon>Labeoninae</taxon>
        <taxon>Labeonini</taxon>
        <taxon>Labeo</taxon>
    </lineage>
</organism>
<feature type="region of interest" description="Disordered" evidence="2">
    <location>
        <begin position="1"/>
        <end position="61"/>
    </location>
</feature>
<dbReference type="PANTHER" id="PTHR47331:SF6">
    <property type="entry name" value="DOUBLECORTIN DOMAIN-CONTAINING PROTEIN"/>
    <property type="match status" value="1"/>
</dbReference>
<feature type="compositionally biased region" description="Low complexity" evidence="2">
    <location>
        <begin position="30"/>
        <end position="45"/>
    </location>
</feature>
<comment type="caution">
    <text evidence="3">The sequence shown here is derived from an EMBL/GenBank/DDBJ whole genome shotgun (WGS) entry which is preliminary data.</text>
</comment>
<dbReference type="Gene3D" id="3.30.70.270">
    <property type="match status" value="1"/>
</dbReference>
<dbReference type="EMBL" id="JACTAM010000015">
    <property type="protein sequence ID" value="KAI2655927.1"/>
    <property type="molecule type" value="Genomic_DNA"/>
</dbReference>
<feature type="region of interest" description="Disordered" evidence="2">
    <location>
        <begin position="162"/>
        <end position="202"/>
    </location>
</feature>
<dbReference type="InterPro" id="IPR043502">
    <property type="entry name" value="DNA/RNA_pol_sf"/>
</dbReference>
<sequence length="1588" mass="178362">MTPAPLKTQSPANQHPDTRSLSPSPPRMTSQSHEQQSQRSPQSQSPTRPIRCESRLQLPRRGECNMEQVRAMESPAHCTTAGGELENNSGDLIDFSTEVLENNSGDLIDFFTELSTCYDQPACLELPPTDNSLFCLCQRLSGHRCPPTAPLLTLSPPPVQWARRGSASFHQSSESRTPPRPSDPAAPPWLSVPSSPSSPVGPPAPLGSLVFPAPPWSVVVPPSPQDSAPLAAPRHSVPPAPKDSSLRHSLHPLSLRLRRGPPDLCLCLGRQSLGLHLGPSDPWCRPGSSALRLRLGVLRQQLRLRRSPPWSRQPFLHHGSSLRWLHRGSSSWLRSGSLSASAAPGPSCFLLGSSHLRHPPGLCCVFLYCLSGHGLLNRPPSLSMLYGARRAYSIMSHLFSLCFNIPNVVWNKVAFSHKSTCWKEFIYLSNFGKRDTKENASHANRSVCSRSHLSKSSRSTHSRRSAASLVAIEARAKAEAARTRAAYAQREIEIKVKKAQLQVEETRLEATLEALQQEKEAEAALAEATAFEAIVDAADIEELSEQECKQISSNLYSLKRTEKYVQDQNTYKGRDHHTSTKTDTPLFQSDDRKQNALASHREPIQHFQETPQHVNSFGEPLFQSQDPHNSFECVRAPEKETKSQDTIPHYSQPSKCCTSNGYYSPNMRNEPYVTKPEISEILNLAKFLARRDLLTAGLIKYDNKPENYWAWKSTFSNAIEDLDLKPCEELDLLTKWLGPESAEHARRIRSVHVNHPAVGLSRIWERLEQCYGSAEAMESAHLNKIDRFPKLSNREPQRLRELADLLLEIESAKMEGYLPGLSYLDTARGIAPILEKLPFALQEKWMQQRSRYKQEHNVSFPPFSFFSTFIRNEAHMRNDPSFTITVPNTTPSTGQKFSSRTKRFPVTVHKTEVDHAIHKGKSMLAVEDFSKQCPIHKKPHPLYKCRGFREKPLDERKAFLKENLICFRCCSSTSHQAKNCPATIQSSECDSEKHTAALHPGPAPWSKNETFSPASQHGGEVDEHPTTTTATSSCTKVCGNGFRGRSCSKICLVNIYCKDHPNKKLKTYAILDDQSNKSLAKSAFFDKFSVTENASPYTMKTCAGTSEILGRRAKGFIVESIDNSISFTLPTLIECNELPDNRAEIPTPDAARNHAHLKSIARKIPSLDPEAEILLLLGRDIIEVHKVLEQRNGPPHAPFAQKIALGWVIVGDVCLNGAHKPAEVNAFKTSIFMNGRHSQMRPCPKNIKINEKFCTYNEHKTSLTSPLEQKLKTTHTKSSMTDIFQSTKDDDKLAPSMEDLSFLKIMHNEVYKDETNSWVAPLPFRSPRRRLPNNRQQASSRLLSLTRMLKKQPVMKDHFLDFMAKIFENRHAELAPPLTVNEECWYLPIFGVYHPQKPGQIRVVFDSSAQYQGVSLNSVLLTGPNMNNSLLGVLLRFRKEQVAITADIQQMFHCFVVREDHRNFLRFLLYKNNDPENKVVEFRMRVHVFGNSPSPAVAMFGLKKAALEGEKEHGSETRQFIEMNFYVDDALVSLPTEQEAITLLKNAQAMLATSNLRLHKISLKQNGSDESISSKRLSKKHEGLGPCY</sequence>
<evidence type="ECO:0000313" key="4">
    <source>
        <dbReference type="Proteomes" id="UP000830375"/>
    </source>
</evidence>
<dbReference type="SUPFAM" id="SSF56672">
    <property type="entry name" value="DNA/RNA polymerases"/>
    <property type="match status" value="1"/>
</dbReference>
<reference evidence="3 4" key="1">
    <citation type="submission" date="2022-01" db="EMBL/GenBank/DDBJ databases">
        <title>A high-quality chromosome-level genome assembly of rohu carp, Labeo rohita.</title>
        <authorList>
            <person name="Arick M.A. II"/>
            <person name="Hsu C.-Y."/>
            <person name="Magbanua Z."/>
            <person name="Pechanova O."/>
            <person name="Grover C."/>
            <person name="Miller E."/>
            <person name="Thrash A."/>
            <person name="Ezzel L."/>
            <person name="Alam S."/>
            <person name="Benzie J."/>
            <person name="Hamilton M."/>
            <person name="Karsi A."/>
            <person name="Lawrence M.L."/>
            <person name="Peterson D.G."/>
        </authorList>
    </citation>
    <scope>NUCLEOTIDE SEQUENCE [LARGE SCALE GENOMIC DNA]</scope>
    <source>
        <strain evidence="4">BAU-BD-2019</strain>
        <tissue evidence="3">Blood</tissue>
    </source>
</reference>
<accession>A0ABQ8LZ50</accession>
<feature type="compositionally biased region" description="Pro residues" evidence="2">
    <location>
        <begin position="178"/>
        <end position="187"/>
    </location>
</feature>
<dbReference type="Proteomes" id="UP000830375">
    <property type="component" value="Unassembled WGS sequence"/>
</dbReference>
<evidence type="ECO:0000256" key="1">
    <source>
        <dbReference type="SAM" id="Coils"/>
    </source>
</evidence>
<feature type="region of interest" description="Disordered" evidence="2">
    <location>
        <begin position="442"/>
        <end position="464"/>
    </location>
</feature>
<feature type="compositionally biased region" description="Basic residues" evidence="2">
    <location>
        <begin position="452"/>
        <end position="464"/>
    </location>
</feature>
<dbReference type="PANTHER" id="PTHR47331">
    <property type="entry name" value="PHD-TYPE DOMAIN-CONTAINING PROTEIN"/>
    <property type="match status" value="1"/>
</dbReference>